<dbReference type="InterPro" id="IPR004696">
    <property type="entry name" value="Tpt_PEP_transl"/>
</dbReference>
<feature type="transmembrane region" description="Helical" evidence="9">
    <location>
        <begin position="280"/>
        <end position="301"/>
    </location>
</feature>
<keyword evidence="2" id="KW-0813">Transport</keyword>
<reference evidence="11" key="1">
    <citation type="submission" date="2024-03" db="EMBL/GenBank/DDBJ databases">
        <title>WGS assembly of Saponaria officinalis var. Norfolk2.</title>
        <authorList>
            <person name="Jenkins J."/>
            <person name="Shu S."/>
            <person name="Grimwood J."/>
            <person name="Barry K."/>
            <person name="Goodstein D."/>
            <person name="Schmutz J."/>
            <person name="Leebens-Mack J."/>
            <person name="Osbourn A."/>
        </authorList>
    </citation>
    <scope>NUCLEOTIDE SEQUENCE [LARGE SCALE GENOMIC DNA]</scope>
    <source>
        <strain evidence="11">JIC</strain>
    </source>
</reference>
<evidence type="ECO:0000256" key="2">
    <source>
        <dbReference type="ARBA" id="ARBA00022448"/>
    </source>
</evidence>
<dbReference type="PANTHER" id="PTHR11132">
    <property type="entry name" value="SOLUTE CARRIER FAMILY 35"/>
    <property type="match status" value="1"/>
</dbReference>
<dbReference type="GO" id="GO:0015120">
    <property type="term" value="F:phosphoglycerate transmembrane transporter activity"/>
    <property type="evidence" value="ECO:0007669"/>
    <property type="project" value="UniProtKB-ARBA"/>
</dbReference>
<feature type="transmembrane region" description="Helical" evidence="9">
    <location>
        <begin position="221"/>
        <end position="237"/>
    </location>
</feature>
<keyword evidence="7 9" id="KW-1133">Transmembrane helix</keyword>
<gene>
    <name evidence="11" type="ORF">RND81_04G202300</name>
</gene>
<evidence type="ECO:0000256" key="4">
    <source>
        <dbReference type="ARBA" id="ARBA00022640"/>
    </source>
</evidence>
<evidence type="ECO:0000256" key="5">
    <source>
        <dbReference type="ARBA" id="ARBA00022692"/>
    </source>
</evidence>
<comment type="subcellular location">
    <subcellularLocation>
        <location evidence="1">Plastid</location>
        <location evidence="1">Chloroplast membrane</location>
        <topology evidence="1">Multi-pass membrane protein</topology>
    </subcellularLocation>
</comment>
<dbReference type="GO" id="GO:0031969">
    <property type="term" value="C:chloroplast membrane"/>
    <property type="evidence" value="ECO:0007669"/>
    <property type="project" value="UniProtKB-SubCell"/>
</dbReference>
<feature type="transmembrane region" description="Helical" evidence="9">
    <location>
        <begin position="167"/>
        <end position="188"/>
    </location>
</feature>
<dbReference type="Pfam" id="PF03151">
    <property type="entry name" value="TPT"/>
    <property type="match status" value="1"/>
</dbReference>
<comment type="caution">
    <text evidence="11">The sequence shown here is derived from an EMBL/GenBank/DDBJ whole genome shotgun (WGS) entry which is preliminary data.</text>
</comment>
<organism evidence="11 12">
    <name type="scientific">Saponaria officinalis</name>
    <name type="common">Common soapwort</name>
    <name type="synonym">Lychnis saponaria</name>
    <dbReference type="NCBI Taxonomy" id="3572"/>
    <lineage>
        <taxon>Eukaryota</taxon>
        <taxon>Viridiplantae</taxon>
        <taxon>Streptophyta</taxon>
        <taxon>Embryophyta</taxon>
        <taxon>Tracheophyta</taxon>
        <taxon>Spermatophyta</taxon>
        <taxon>Magnoliopsida</taxon>
        <taxon>eudicotyledons</taxon>
        <taxon>Gunneridae</taxon>
        <taxon>Pentapetalae</taxon>
        <taxon>Caryophyllales</taxon>
        <taxon>Caryophyllaceae</taxon>
        <taxon>Caryophylleae</taxon>
        <taxon>Saponaria</taxon>
    </lineage>
</organism>
<dbReference type="NCBIfam" id="TIGR00817">
    <property type="entry name" value="tpt"/>
    <property type="match status" value="1"/>
</dbReference>
<evidence type="ECO:0000259" key="10">
    <source>
        <dbReference type="Pfam" id="PF03151"/>
    </source>
</evidence>
<dbReference type="InterPro" id="IPR004853">
    <property type="entry name" value="Sugar_P_trans_dom"/>
</dbReference>
<evidence type="ECO:0000256" key="8">
    <source>
        <dbReference type="ARBA" id="ARBA00023136"/>
    </source>
</evidence>
<evidence type="ECO:0000256" key="7">
    <source>
        <dbReference type="ARBA" id="ARBA00022989"/>
    </source>
</evidence>
<evidence type="ECO:0000313" key="12">
    <source>
        <dbReference type="Proteomes" id="UP001443914"/>
    </source>
</evidence>
<keyword evidence="8 9" id="KW-0472">Membrane</keyword>
<keyword evidence="5 9" id="KW-0812">Transmembrane</keyword>
<keyword evidence="12" id="KW-1185">Reference proteome</keyword>
<sequence>MFAQTLFLVPKRPFSSVSFFHAGHSNGTLFCRCRFALVDNHTSISLKGKVLHHEASYLPSSARVLFSVTKRGSHSSVVARAVSIPENADGDAQAQASSLARSLQLGGMFCLWYLLNVYFNIFNKQVLKVFPYPSTITAFQFGCGSILVLLMWGLNLHSRPKITRSKFAAILPLAVAHVMGNLLTNVSLGKVAVSFTHTIKAMEPFFTVLLSILFLGERPSLWIVFSIVPIVGGVALASFTEASFNWIGFYSAMASNLTNQSRNVLSKKLMVDKEEALDNINLFSVITLICFVLMLPAAILIDGVRFSPSYLQSAASQGLNVRELCLRALVSGLCFHTYQQVSYMILGKVSAVTHSVGNCLKRVVVIVSSVIFFQTPVSPLNSFGTALALVGVFLYSRAKRMQSTVKAA</sequence>
<accession>A0AAW1LNU9</accession>
<feature type="transmembrane region" description="Helical" evidence="9">
    <location>
        <begin position="134"/>
        <end position="155"/>
    </location>
</feature>
<keyword evidence="4" id="KW-0934">Plastid</keyword>
<dbReference type="EMBL" id="JBDFQZ010000004">
    <property type="protein sequence ID" value="KAK9735373.1"/>
    <property type="molecule type" value="Genomic_DNA"/>
</dbReference>
<feature type="transmembrane region" description="Helical" evidence="9">
    <location>
        <begin position="103"/>
        <end position="122"/>
    </location>
</feature>
<feature type="transmembrane region" description="Helical" evidence="9">
    <location>
        <begin position="377"/>
        <end position="396"/>
    </location>
</feature>
<evidence type="ECO:0000256" key="9">
    <source>
        <dbReference type="SAM" id="Phobius"/>
    </source>
</evidence>
<evidence type="ECO:0000256" key="6">
    <source>
        <dbReference type="ARBA" id="ARBA00022946"/>
    </source>
</evidence>
<keyword evidence="3" id="KW-0150">Chloroplast</keyword>
<keyword evidence="6" id="KW-0809">Transit peptide</keyword>
<name>A0AAW1LNU9_SAPOF</name>
<evidence type="ECO:0000256" key="1">
    <source>
        <dbReference type="ARBA" id="ARBA00004508"/>
    </source>
</evidence>
<dbReference type="InterPro" id="IPR037185">
    <property type="entry name" value="EmrE-like"/>
</dbReference>
<feature type="domain" description="Sugar phosphate transporter" evidence="10">
    <location>
        <begin position="103"/>
        <end position="396"/>
    </location>
</feature>
<dbReference type="SUPFAM" id="SSF103481">
    <property type="entry name" value="Multidrug resistance efflux transporter EmrE"/>
    <property type="match status" value="2"/>
</dbReference>
<dbReference type="InterPro" id="IPR050186">
    <property type="entry name" value="TPT_transporter"/>
</dbReference>
<evidence type="ECO:0000256" key="3">
    <source>
        <dbReference type="ARBA" id="ARBA00022528"/>
    </source>
</evidence>
<dbReference type="AlphaFoldDB" id="A0AAW1LNU9"/>
<evidence type="ECO:0000313" key="11">
    <source>
        <dbReference type="EMBL" id="KAK9735373.1"/>
    </source>
</evidence>
<protein>
    <recommendedName>
        <fullName evidence="10">Sugar phosphate transporter domain-containing protein</fullName>
    </recommendedName>
</protein>
<proteinExistence type="predicted"/>
<dbReference type="Proteomes" id="UP001443914">
    <property type="component" value="Unassembled WGS sequence"/>
</dbReference>
<dbReference type="GO" id="GO:0015605">
    <property type="term" value="F:organophosphate ester transmembrane transporter activity"/>
    <property type="evidence" value="ECO:0007669"/>
    <property type="project" value="UniProtKB-ARBA"/>
</dbReference>